<dbReference type="HAMAP" id="MF_00033">
    <property type="entry name" value="MurG"/>
    <property type="match status" value="1"/>
</dbReference>
<proteinExistence type="inferred from homology"/>
<keyword evidence="3 10" id="KW-0328">Glycosyltransferase</keyword>
<comment type="catalytic activity">
    <reaction evidence="10">
        <text>di-trans,octa-cis-undecaprenyl diphospho-N-acetyl-alpha-D-muramoyl-L-alanyl-D-glutamyl-meso-2,6-diaminopimeloyl-D-alanyl-D-alanine + UDP-N-acetyl-alpha-D-glucosamine = di-trans,octa-cis-undecaprenyl diphospho-[N-acetyl-alpha-D-glucosaminyl-(1-&gt;4)]-N-acetyl-alpha-D-muramoyl-L-alanyl-D-glutamyl-meso-2,6-diaminopimeloyl-D-alanyl-D-alanine + UDP + H(+)</text>
        <dbReference type="Rhea" id="RHEA:31227"/>
        <dbReference type="ChEBI" id="CHEBI:15378"/>
        <dbReference type="ChEBI" id="CHEBI:57705"/>
        <dbReference type="ChEBI" id="CHEBI:58223"/>
        <dbReference type="ChEBI" id="CHEBI:61387"/>
        <dbReference type="ChEBI" id="CHEBI:61388"/>
        <dbReference type="EC" id="2.4.1.227"/>
    </reaction>
</comment>
<evidence type="ECO:0000256" key="1">
    <source>
        <dbReference type="ARBA" id="ARBA00022475"/>
    </source>
</evidence>
<feature type="domain" description="Glycosyltransferase family 28 N-terminal" evidence="11">
    <location>
        <begin position="6"/>
        <end position="144"/>
    </location>
</feature>
<evidence type="ECO:0000256" key="7">
    <source>
        <dbReference type="ARBA" id="ARBA00023136"/>
    </source>
</evidence>
<evidence type="ECO:0000259" key="12">
    <source>
        <dbReference type="Pfam" id="PF04101"/>
    </source>
</evidence>
<name>A0A917E9G0_9FLAO</name>
<dbReference type="GO" id="GO:0009252">
    <property type="term" value="P:peptidoglycan biosynthetic process"/>
    <property type="evidence" value="ECO:0007669"/>
    <property type="project" value="UniProtKB-UniRule"/>
</dbReference>
<feature type="binding site" evidence="10">
    <location>
        <position position="250"/>
    </location>
    <ligand>
        <name>UDP-N-acetyl-alpha-D-glucosamine</name>
        <dbReference type="ChEBI" id="CHEBI:57705"/>
    </ligand>
</feature>
<comment type="subcellular location">
    <subcellularLocation>
        <location evidence="10">Cell membrane</location>
        <topology evidence="10">Peripheral membrane protein</topology>
        <orientation evidence="10">Cytoplasmic side</orientation>
    </subcellularLocation>
</comment>
<keyword evidence="14" id="KW-1185">Reference proteome</keyword>
<keyword evidence="5 10" id="KW-0133">Cell shape</keyword>
<dbReference type="Proteomes" id="UP000599688">
    <property type="component" value="Unassembled WGS sequence"/>
</dbReference>
<keyword evidence="1 10" id="KW-1003">Cell membrane</keyword>
<dbReference type="EC" id="2.4.1.227" evidence="10"/>
<keyword evidence="7 10" id="KW-0472">Membrane</keyword>
<dbReference type="GO" id="GO:0008360">
    <property type="term" value="P:regulation of cell shape"/>
    <property type="evidence" value="ECO:0007669"/>
    <property type="project" value="UniProtKB-KW"/>
</dbReference>
<dbReference type="InterPro" id="IPR006009">
    <property type="entry name" value="GlcNAc_MurG"/>
</dbReference>
<dbReference type="PANTHER" id="PTHR21015:SF22">
    <property type="entry name" value="GLYCOSYLTRANSFERASE"/>
    <property type="match status" value="1"/>
</dbReference>
<sequence>MKKLKVILSGGGTGGHIFPAIAIAQEIMHRYPDSEILFVGANNRMEMQKVPQAGFKIIGLWIAGIQRKLTLSNLLFPIKLISSLLKARKIISQFKPDIAIGTGGFASGPLLKAATQKGIPSLIQEQNSYAGITNKWVAQKVNAICVAYPNMERYFPKEKIIFTGNPIRRDVLQLSGNASDAKKIFNFNSTQKVLLVIGGSLGSKRINELVSANLNFFKKNDVQVLWQTGKFYFETYQNLNSESVCVVEFIQKMNEAYTAADFIISRAGAGSVSELCVVAKPVIFIPSPNVAEDHQTKNAHAIEEQNAAISIAEKNLEKEFQTQFLDILKNEQKQNSLANNIKKLAKPEATSAIVDEVEKIIAQY</sequence>
<dbReference type="EMBL" id="BMGL01000009">
    <property type="protein sequence ID" value="GGE16135.1"/>
    <property type="molecule type" value="Genomic_DNA"/>
</dbReference>
<evidence type="ECO:0000259" key="11">
    <source>
        <dbReference type="Pfam" id="PF03033"/>
    </source>
</evidence>
<comment type="caution">
    <text evidence="10">Lacks conserved residue(s) required for the propagation of feature annotation.</text>
</comment>
<keyword evidence="4 10" id="KW-0808">Transferase</keyword>
<evidence type="ECO:0000256" key="8">
    <source>
        <dbReference type="ARBA" id="ARBA00023306"/>
    </source>
</evidence>
<dbReference type="AlphaFoldDB" id="A0A917E9G0"/>
<keyword evidence="2 10" id="KW-0132">Cell division</keyword>
<dbReference type="GO" id="GO:0050511">
    <property type="term" value="F:undecaprenyldiphospho-muramoylpentapeptide beta-N-acetylglucosaminyltransferase activity"/>
    <property type="evidence" value="ECO:0007669"/>
    <property type="project" value="UniProtKB-UniRule"/>
</dbReference>
<dbReference type="SUPFAM" id="SSF53756">
    <property type="entry name" value="UDP-Glycosyltransferase/glycogen phosphorylase"/>
    <property type="match status" value="1"/>
</dbReference>
<dbReference type="CDD" id="cd03785">
    <property type="entry name" value="GT28_MurG"/>
    <property type="match status" value="1"/>
</dbReference>
<evidence type="ECO:0000256" key="2">
    <source>
        <dbReference type="ARBA" id="ARBA00022618"/>
    </source>
</evidence>
<feature type="binding site" evidence="10">
    <location>
        <position position="168"/>
    </location>
    <ligand>
        <name>UDP-N-acetyl-alpha-D-glucosamine</name>
        <dbReference type="ChEBI" id="CHEBI:57705"/>
    </ligand>
</feature>
<comment type="pathway">
    <text evidence="10">Cell wall biogenesis; peptidoglycan biosynthesis.</text>
</comment>
<dbReference type="RefSeq" id="WP_188406396.1">
    <property type="nucleotide sequence ID" value="NZ_BMGL01000009.1"/>
</dbReference>
<dbReference type="Pfam" id="PF04101">
    <property type="entry name" value="Glyco_tran_28_C"/>
    <property type="match status" value="1"/>
</dbReference>
<comment type="function">
    <text evidence="10">Cell wall formation. Catalyzes the transfer of a GlcNAc subunit on undecaprenyl-pyrophosphoryl-MurNAc-pentapeptide (lipid intermediate I) to form undecaprenyl-pyrophosphoryl-MurNAc-(pentapeptide)GlcNAc (lipid intermediate II).</text>
</comment>
<dbReference type="InterPro" id="IPR007235">
    <property type="entry name" value="Glyco_trans_28_C"/>
</dbReference>
<gene>
    <name evidence="10 13" type="primary">murG</name>
    <name evidence="13" type="ORF">GCM10010831_16830</name>
</gene>
<dbReference type="InterPro" id="IPR004276">
    <property type="entry name" value="GlycoTrans_28_N"/>
</dbReference>
<protein>
    <recommendedName>
        <fullName evidence="10">UDP-N-acetylglucosamine--N-acetylmuramyl-(pentapeptide) pyrophosphoryl-undecaprenol N-acetylglucosamine transferase</fullName>
        <ecNumber evidence="10">2.4.1.227</ecNumber>
    </recommendedName>
    <alternativeName>
        <fullName evidence="10">Undecaprenyl-PP-MurNAc-pentapeptide-UDPGlcNAc GlcNAc transferase</fullName>
    </alternativeName>
</protein>
<evidence type="ECO:0000313" key="13">
    <source>
        <dbReference type="EMBL" id="GGE16135.1"/>
    </source>
</evidence>
<accession>A0A917E9G0</accession>
<comment type="similarity">
    <text evidence="10">Belongs to the glycosyltransferase 28 family. MurG subfamily.</text>
</comment>
<feature type="binding site" evidence="10">
    <location>
        <position position="295"/>
    </location>
    <ligand>
        <name>UDP-N-acetyl-alpha-D-glucosamine</name>
        <dbReference type="ChEBI" id="CHEBI:57705"/>
    </ligand>
</feature>
<dbReference type="GO" id="GO:0051301">
    <property type="term" value="P:cell division"/>
    <property type="evidence" value="ECO:0007669"/>
    <property type="project" value="UniProtKB-KW"/>
</dbReference>
<feature type="binding site" evidence="10">
    <location>
        <position position="200"/>
    </location>
    <ligand>
        <name>UDP-N-acetyl-alpha-D-glucosamine</name>
        <dbReference type="ChEBI" id="CHEBI:57705"/>
    </ligand>
</feature>
<evidence type="ECO:0000256" key="3">
    <source>
        <dbReference type="ARBA" id="ARBA00022676"/>
    </source>
</evidence>
<keyword evidence="8 10" id="KW-0131">Cell cycle</keyword>
<dbReference type="PANTHER" id="PTHR21015">
    <property type="entry name" value="UDP-N-ACETYLGLUCOSAMINE--N-ACETYLMURAMYL-(PENTAPEPTIDE) PYROPHOSPHORYL-UNDECAPRENOL N-ACETYLGLUCOSAMINE TRANSFERASE 1"/>
    <property type="match status" value="1"/>
</dbReference>
<dbReference type="Gene3D" id="3.40.50.2000">
    <property type="entry name" value="Glycogen Phosphorylase B"/>
    <property type="match status" value="2"/>
</dbReference>
<dbReference type="GO" id="GO:0071555">
    <property type="term" value="P:cell wall organization"/>
    <property type="evidence" value="ECO:0007669"/>
    <property type="project" value="UniProtKB-KW"/>
</dbReference>
<comment type="caution">
    <text evidence="13">The sequence shown here is derived from an EMBL/GenBank/DDBJ whole genome shotgun (WGS) entry which is preliminary data.</text>
</comment>
<feature type="domain" description="Glycosyl transferase family 28 C-terminal" evidence="12">
    <location>
        <begin position="193"/>
        <end position="347"/>
    </location>
</feature>
<reference evidence="13 14" key="1">
    <citation type="journal article" date="2014" name="Int. J. Syst. Evol. Microbiol.">
        <title>Complete genome sequence of Corynebacterium casei LMG S-19264T (=DSM 44701T), isolated from a smear-ripened cheese.</title>
        <authorList>
            <consortium name="US DOE Joint Genome Institute (JGI-PGF)"/>
            <person name="Walter F."/>
            <person name="Albersmeier A."/>
            <person name="Kalinowski J."/>
            <person name="Ruckert C."/>
        </authorList>
    </citation>
    <scope>NUCLEOTIDE SEQUENCE [LARGE SCALE GENOMIC DNA]</scope>
    <source>
        <strain evidence="13 14">CGMCC 1.12925</strain>
    </source>
</reference>
<dbReference type="Pfam" id="PF03033">
    <property type="entry name" value="Glyco_transf_28"/>
    <property type="match status" value="1"/>
</dbReference>
<keyword evidence="9 10" id="KW-0961">Cell wall biogenesis/degradation</keyword>
<dbReference type="NCBIfam" id="TIGR01133">
    <property type="entry name" value="murG"/>
    <property type="match status" value="1"/>
</dbReference>
<evidence type="ECO:0000256" key="5">
    <source>
        <dbReference type="ARBA" id="ARBA00022960"/>
    </source>
</evidence>
<evidence type="ECO:0000256" key="10">
    <source>
        <dbReference type="HAMAP-Rule" id="MF_00033"/>
    </source>
</evidence>
<organism evidence="13 14">
    <name type="scientific">Psychroflexus salis</name>
    <dbReference type="NCBI Taxonomy" id="1526574"/>
    <lineage>
        <taxon>Bacteria</taxon>
        <taxon>Pseudomonadati</taxon>
        <taxon>Bacteroidota</taxon>
        <taxon>Flavobacteriia</taxon>
        <taxon>Flavobacteriales</taxon>
        <taxon>Flavobacteriaceae</taxon>
        <taxon>Psychroflexus</taxon>
    </lineage>
</organism>
<evidence type="ECO:0000256" key="9">
    <source>
        <dbReference type="ARBA" id="ARBA00023316"/>
    </source>
</evidence>
<dbReference type="GO" id="GO:0005886">
    <property type="term" value="C:plasma membrane"/>
    <property type="evidence" value="ECO:0007669"/>
    <property type="project" value="UniProtKB-SubCell"/>
</dbReference>
<feature type="binding site" evidence="10">
    <location>
        <begin position="13"/>
        <end position="15"/>
    </location>
    <ligand>
        <name>UDP-N-acetyl-alpha-D-glucosamine</name>
        <dbReference type="ChEBI" id="CHEBI:57705"/>
    </ligand>
</feature>
<dbReference type="GO" id="GO:0005975">
    <property type="term" value="P:carbohydrate metabolic process"/>
    <property type="evidence" value="ECO:0007669"/>
    <property type="project" value="InterPro"/>
</dbReference>
<evidence type="ECO:0000256" key="4">
    <source>
        <dbReference type="ARBA" id="ARBA00022679"/>
    </source>
</evidence>
<evidence type="ECO:0000256" key="6">
    <source>
        <dbReference type="ARBA" id="ARBA00022984"/>
    </source>
</evidence>
<feature type="binding site" evidence="10">
    <location>
        <position position="127"/>
    </location>
    <ligand>
        <name>UDP-N-acetyl-alpha-D-glucosamine</name>
        <dbReference type="ChEBI" id="CHEBI:57705"/>
    </ligand>
</feature>
<evidence type="ECO:0000313" key="14">
    <source>
        <dbReference type="Proteomes" id="UP000599688"/>
    </source>
</evidence>
<keyword evidence="6 10" id="KW-0573">Peptidoglycan synthesis</keyword>